<gene>
    <name evidence="5" type="primary">ADCY10_0</name>
    <name evidence="5" type="ORF">FQV24_0001083</name>
</gene>
<reference evidence="5 6" key="1">
    <citation type="journal article" date="2019" name="Gigascience">
        <title>High-coverage genomes to elucidate the evolution of penguins.</title>
        <authorList>
            <person name="Pan H."/>
            <person name="Cole T.L."/>
            <person name="Bi X."/>
            <person name="Fang M."/>
            <person name="Zhou C."/>
            <person name="Yang Z."/>
            <person name="Ksepka D.T."/>
            <person name="Hart T."/>
            <person name="Bouzat J.L."/>
            <person name="Argilla L.S."/>
            <person name="Bertelsen M.F."/>
            <person name="Boersma P.D."/>
            <person name="Bost C.A."/>
            <person name="Cherel Y."/>
            <person name="Dann P."/>
            <person name="Fiddaman S.R."/>
            <person name="Howard P."/>
            <person name="Labuschagne K."/>
            <person name="Mattern T."/>
            <person name="Miller G."/>
            <person name="Parker P."/>
            <person name="Phillips R.A."/>
            <person name="Quillfeldt P."/>
            <person name="Ryan P.G."/>
            <person name="Taylor H."/>
            <person name="Thompson D.R."/>
            <person name="Young M.J."/>
            <person name="Ellegaard M.R."/>
            <person name="Gilbert M.T.P."/>
            <person name="Sinding M.S."/>
            <person name="Pacheco G."/>
            <person name="Shepherd L.D."/>
            <person name="Tennyson A.J.D."/>
            <person name="Grosser S."/>
            <person name="Kay E."/>
            <person name="Nupen L.J."/>
            <person name="Ellenberg U."/>
            <person name="Houston D.M."/>
            <person name="Reeve A.H."/>
            <person name="Johnson K."/>
            <person name="Masello J.F."/>
            <person name="Stracke T."/>
            <person name="McKinlay B."/>
            <person name="Borboroglu P.G."/>
            <person name="Zhang D.X."/>
            <person name="Zhang G."/>
        </authorList>
    </citation>
    <scope>NUCLEOTIDE SEQUENCE [LARGE SCALE GENOMIC DNA]</scope>
    <source>
        <strain evidence="5">GAPE 212</strain>
    </source>
</reference>
<feature type="non-terminal residue" evidence="5">
    <location>
        <position position="385"/>
    </location>
</feature>
<keyword evidence="1" id="KW-0547">Nucleotide-binding</keyword>
<dbReference type="EMBL" id="VUKU01007763">
    <property type="protein sequence ID" value="KAF1445849.1"/>
    <property type="molecule type" value="Genomic_DNA"/>
</dbReference>
<accession>A0A8J4IKI2</accession>
<evidence type="ECO:0000256" key="3">
    <source>
        <dbReference type="ARBA" id="ARBA00023239"/>
    </source>
</evidence>
<sequence length="385" mass="42760">LTEKFIQRSGTDRGTDELAQTLNYYLCDILEEMLIFGGDILKFAGDAVLVLWRTPPQELAKTISLVLQCSWQIQKKCGSRGTHVGQKVHLKIGISAGSMSLLTVGDRRRQYFLICGQVLGEVCEAEQLANAGEVILSATCWELCEQHRLRTKRLAGKRAVKVGGNMSKRRRLFLPRFQCQPLLSNTSSSHPPSDHLHFLSSGATRPAFLLPSGRDVDEVLRKYVPEAALRKIYDSMPLGLLSELRPVTSLFIQLRLAEDNRTANLYRIVHSASRMMLEILCPHKGKINKVLLFDKGCTFLCVFGLTGEKLPYESLHALQSAMQIFNSCSTMLREIGAVSVAVTSGTVFCGVTGHPVRYEYTVIGQKVNLAARMMVHYPGLVSCDA</sequence>
<dbReference type="FunFam" id="3.30.70.1230:FF:000021">
    <property type="entry name" value="Adenylate cyclase type 10"/>
    <property type="match status" value="1"/>
</dbReference>
<dbReference type="Gene3D" id="3.30.70.1230">
    <property type="entry name" value="Nucleotide cyclase"/>
    <property type="match status" value="2"/>
</dbReference>
<evidence type="ECO:0000256" key="2">
    <source>
        <dbReference type="ARBA" id="ARBA00022840"/>
    </source>
</evidence>
<dbReference type="Pfam" id="PF00211">
    <property type="entry name" value="Guanylate_cyc"/>
    <property type="match status" value="1"/>
</dbReference>
<name>A0A8J4IKI2_SPHME</name>
<evidence type="ECO:0000313" key="6">
    <source>
        <dbReference type="Proteomes" id="UP000785099"/>
    </source>
</evidence>
<dbReference type="AlphaFoldDB" id="A0A8J4IKI2"/>
<dbReference type="GO" id="GO:0005524">
    <property type="term" value="F:ATP binding"/>
    <property type="evidence" value="ECO:0007669"/>
    <property type="project" value="UniProtKB-KW"/>
</dbReference>
<dbReference type="PANTHER" id="PTHR16305">
    <property type="entry name" value="TESTICULAR SOLUBLE ADENYLYL CYCLASE"/>
    <property type="match status" value="1"/>
</dbReference>
<dbReference type="FunFam" id="3.30.70.1230:FF:000017">
    <property type="entry name" value="Adenylate cyclase type 10"/>
    <property type="match status" value="1"/>
</dbReference>
<dbReference type="GO" id="GO:0005737">
    <property type="term" value="C:cytoplasm"/>
    <property type="evidence" value="ECO:0007669"/>
    <property type="project" value="TreeGrafter"/>
</dbReference>
<dbReference type="PANTHER" id="PTHR16305:SF28">
    <property type="entry name" value="GUANYLATE CYCLASE DOMAIN-CONTAINING PROTEIN"/>
    <property type="match status" value="1"/>
</dbReference>
<proteinExistence type="predicted"/>
<keyword evidence="6" id="KW-1185">Reference proteome</keyword>
<dbReference type="Proteomes" id="UP000785099">
    <property type="component" value="Unassembled WGS sequence"/>
</dbReference>
<keyword evidence="3" id="KW-0456">Lyase</keyword>
<organism evidence="5 6">
    <name type="scientific">Spheniscus mendiculus</name>
    <name type="common">Galapagos penguin</name>
    <dbReference type="NCBI Taxonomy" id="156760"/>
    <lineage>
        <taxon>Eukaryota</taxon>
        <taxon>Metazoa</taxon>
        <taxon>Chordata</taxon>
        <taxon>Craniata</taxon>
        <taxon>Vertebrata</taxon>
        <taxon>Euteleostomi</taxon>
        <taxon>Archelosauria</taxon>
        <taxon>Archosauria</taxon>
        <taxon>Dinosauria</taxon>
        <taxon>Saurischia</taxon>
        <taxon>Theropoda</taxon>
        <taxon>Coelurosauria</taxon>
        <taxon>Aves</taxon>
        <taxon>Neognathae</taxon>
        <taxon>Neoaves</taxon>
        <taxon>Aequornithes</taxon>
        <taxon>Sphenisciformes</taxon>
        <taxon>Spheniscidae</taxon>
        <taxon>Spheniscus</taxon>
    </lineage>
</organism>
<dbReference type="GO" id="GO:0009190">
    <property type="term" value="P:cyclic nucleotide biosynthetic process"/>
    <property type="evidence" value="ECO:0007669"/>
    <property type="project" value="InterPro"/>
</dbReference>
<evidence type="ECO:0000313" key="5">
    <source>
        <dbReference type="EMBL" id="KAF1445849.1"/>
    </source>
</evidence>
<dbReference type="CDD" id="cd07302">
    <property type="entry name" value="CHD"/>
    <property type="match status" value="1"/>
</dbReference>
<comment type="caution">
    <text evidence="5">The sequence shown here is derived from an EMBL/GenBank/DDBJ whole genome shotgun (WGS) entry which is preliminary data.</text>
</comment>
<dbReference type="SUPFAM" id="SSF55073">
    <property type="entry name" value="Nucleotide cyclase"/>
    <property type="match status" value="2"/>
</dbReference>
<feature type="domain" description="Guanylate cyclase" evidence="4">
    <location>
        <begin position="1"/>
        <end position="111"/>
    </location>
</feature>
<dbReference type="InterPro" id="IPR029787">
    <property type="entry name" value="Nucleotide_cyclase"/>
</dbReference>
<dbReference type="GO" id="GO:0004016">
    <property type="term" value="F:adenylate cyclase activity"/>
    <property type="evidence" value="ECO:0007669"/>
    <property type="project" value="TreeGrafter"/>
</dbReference>
<feature type="non-terminal residue" evidence="5">
    <location>
        <position position="1"/>
    </location>
</feature>
<feature type="domain" description="Guanylate cyclase" evidence="4">
    <location>
        <begin position="238"/>
        <end position="374"/>
    </location>
</feature>
<dbReference type="GO" id="GO:0035556">
    <property type="term" value="P:intracellular signal transduction"/>
    <property type="evidence" value="ECO:0007669"/>
    <property type="project" value="InterPro"/>
</dbReference>
<keyword evidence="2" id="KW-0067">ATP-binding</keyword>
<protein>
    <submittedName>
        <fullName evidence="5">Adenylate cyclase type 10</fullName>
    </submittedName>
</protein>
<evidence type="ECO:0000259" key="4">
    <source>
        <dbReference type="PROSITE" id="PS50125"/>
    </source>
</evidence>
<dbReference type="InterPro" id="IPR001054">
    <property type="entry name" value="A/G_cyclase"/>
</dbReference>
<dbReference type="PROSITE" id="PS50125">
    <property type="entry name" value="GUANYLATE_CYCLASE_2"/>
    <property type="match status" value="2"/>
</dbReference>
<evidence type="ECO:0000256" key="1">
    <source>
        <dbReference type="ARBA" id="ARBA00022741"/>
    </source>
</evidence>